<dbReference type="SUPFAM" id="SSF53254">
    <property type="entry name" value="Phosphoglycerate mutase-like"/>
    <property type="match status" value="1"/>
</dbReference>
<dbReference type="InterPro" id="IPR051021">
    <property type="entry name" value="Mito_Ser/Thr_phosphatase"/>
</dbReference>
<protein>
    <submittedName>
        <fullName evidence="2">Phosphohistidine phosphatase SixA</fullName>
    </submittedName>
</protein>
<dbReference type="RefSeq" id="WP_140601964.1">
    <property type="nucleotide sequence ID" value="NZ_SAWY01000006.1"/>
</dbReference>
<reference evidence="2 3" key="1">
    <citation type="submission" date="2019-01" db="EMBL/GenBank/DDBJ databases">
        <title>Litorilituus lipolytica sp. nov., isolated from intertidal sand of the Yellow Sea in China.</title>
        <authorList>
            <person name="Liu A."/>
        </authorList>
    </citation>
    <scope>NUCLEOTIDE SEQUENCE [LARGE SCALE GENOMIC DNA]</scope>
    <source>
        <strain evidence="2 3">RZ04</strain>
    </source>
</reference>
<dbReference type="InterPro" id="IPR004449">
    <property type="entry name" value="SixA"/>
</dbReference>
<dbReference type="OrthoDB" id="92610at2"/>
<keyword evidence="1" id="KW-0378">Hydrolase</keyword>
<evidence type="ECO:0000313" key="3">
    <source>
        <dbReference type="Proteomes" id="UP000315303"/>
    </source>
</evidence>
<dbReference type="InterPro" id="IPR029033">
    <property type="entry name" value="His_PPase_superfam"/>
</dbReference>
<evidence type="ECO:0000313" key="2">
    <source>
        <dbReference type="EMBL" id="TPH17946.1"/>
    </source>
</evidence>
<dbReference type="EMBL" id="SAWY01000006">
    <property type="protein sequence ID" value="TPH17946.1"/>
    <property type="molecule type" value="Genomic_DNA"/>
</dbReference>
<accession>A0A502L2M2</accession>
<dbReference type="NCBIfam" id="TIGR00249">
    <property type="entry name" value="sixA"/>
    <property type="match status" value="1"/>
</dbReference>
<dbReference type="GO" id="GO:0101006">
    <property type="term" value="F:protein histidine phosphatase activity"/>
    <property type="evidence" value="ECO:0007669"/>
    <property type="project" value="InterPro"/>
</dbReference>
<sequence>MQIFIMRHGEAEPISTFHHMSDFQRSLTKQGQIEAQLMGKWLLNMSNDIHEVFVSPYERAQQTASIMLSSLTSSGQNTGLSSSTLDFITPNDSAQQVHDFIDGYCEQLSDESINSGHAILIVSHMPLVSYLVAEFTNPENAPIFATAAIAEIDYDVKQMKGELVRLISPLDLC</sequence>
<dbReference type="CDD" id="cd07067">
    <property type="entry name" value="HP_PGM_like"/>
    <property type="match status" value="1"/>
</dbReference>
<dbReference type="GO" id="GO:0005737">
    <property type="term" value="C:cytoplasm"/>
    <property type="evidence" value="ECO:0007669"/>
    <property type="project" value="InterPro"/>
</dbReference>
<dbReference type="Gene3D" id="3.40.50.1240">
    <property type="entry name" value="Phosphoglycerate mutase-like"/>
    <property type="match status" value="1"/>
</dbReference>
<proteinExistence type="predicted"/>
<comment type="caution">
    <text evidence="2">The sequence shown here is derived from an EMBL/GenBank/DDBJ whole genome shotgun (WGS) entry which is preliminary data.</text>
</comment>
<dbReference type="InterPro" id="IPR013078">
    <property type="entry name" value="His_Pase_superF_clade-1"/>
</dbReference>
<dbReference type="Pfam" id="PF00300">
    <property type="entry name" value="His_Phos_1"/>
    <property type="match status" value="1"/>
</dbReference>
<evidence type="ECO:0000256" key="1">
    <source>
        <dbReference type="ARBA" id="ARBA00022801"/>
    </source>
</evidence>
<dbReference type="Proteomes" id="UP000315303">
    <property type="component" value="Unassembled WGS sequence"/>
</dbReference>
<dbReference type="AlphaFoldDB" id="A0A502L2M2"/>
<name>A0A502L2M2_9GAMM</name>
<keyword evidence="3" id="KW-1185">Reference proteome</keyword>
<gene>
    <name evidence="2" type="primary">sixA</name>
    <name evidence="2" type="ORF">EPA86_03510</name>
</gene>
<organism evidence="2 3">
    <name type="scientific">Litorilituus lipolyticus</name>
    <dbReference type="NCBI Taxonomy" id="2491017"/>
    <lineage>
        <taxon>Bacteria</taxon>
        <taxon>Pseudomonadati</taxon>
        <taxon>Pseudomonadota</taxon>
        <taxon>Gammaproteobacteria</taxon>
        <taxon>Alteromonadales</taxon>
        <taxon>Colwelliaceae</taxon>
        <taxon>Litorilituus</taxon>
    </lineage>
</organism>
<dbReference type="PANTHER" id="PTHR20935">
    <property type="entry name" value="PHOSPHOGLYCERATE MUTASE-RELATED"/>
    <property type="match status" value="1"/>
</dbReference>